<keyword evidence="7" id="KW-0464">Manganese</keyword>
<dbReference type="SUPFAM" id="SSF53187">
    <property type="entry name" value="Zn-dependent exopeptidases"/>
    <property type="match status" value="1"/>
</dbReference>
<accession>A0A1G2LQP7</accession>
<evidence type="ECO:0000313" key="9">
    <source>
        <dbReference type="EMBL" id="OHA13893.1"/>
    </source>
</evidence>
<name>A0A1G2LQP7_9BACT</name>
<dbReference type="Pfam" id="PF00883">
    <property type="entry name" value="Peptidase_M17"/>
    <property type="match status" value="1"/>
</dbReference>
<comment type="subcellular location">
    <subcellularLocation>
        <location evidence="7">Cytoplasm</location>
    </subcellularLocation>
</comment>
<gene>
    <name evidence="7" type="primary">pepA</name>
    <name evidence="9" type="ORF">A3G49_01475</name>
</gene>
<evidence type="ECO:0000256" key="2">
    <source>
        <dbReference type="ARBA" id="ARBA00000967"/>
    </source>
</evidence>
<evidence type="ECO:0000259" key="8">
    <source>
        <dbReference type="PROSITE" id="PS00631"/>
    </source>
</evidence>
<dbReference type="InterPro" id="IPR023042">
    <property type="entry name" value="Peptidase_M17_leu_NH2_pept"/>
</dbReference>
<evidence type="ECO:0000256" key="3">
    <source>
        <dbReference type="ARBA" id="ARBA00009528"/>
    </source>
</evidence>
<dbReference type="InterPro" id="IPR008283">
    <property type="entry name" value="Peptidase_M17_N"/>
</dbReference>
<keyword evidence="7" id="KW-0963">Cytoplasm</keyword>
<dbReference type="GO" id="GO:0006508">
    <property type="term" value="P:proteolysis"/>
    <property type="evidence" value="ECO:0007669"/>
    <property type="project" value="UniProtKB-KW"/>
</dbReference>
<dbReference type="AlphaFoldDB" id="A0A1G2LQP7"/>
<dbReference type="EMBL" id="MHQY01000015">
    <property type="protein sequence ID" value="OHA13893.1"/>
    <property type="molecule type" value="Genomic_DNA"/>
</dbReference>
<dbReference type="InterPro" id="IPR000819">
    <property type="entry name" value="Peptidase_M17_C"/>
</dbReference>
<dbReference type="HAMAP" id="MF_00181">
    <property type="entry name" value="Cytosol_peptidase_M17"/>
    <property type="match status" value="1"/>
</dbReference>
<evidence type="ECO:0000256" key="5">
    <source>
        <dbReference type="ARBA" id="ARBA00022670"/>
    </source>
</evidence>
<dbReference type="InterPro" id="IPR011356">
    <property type="entry name" value="Leucine_aapep/pepB"/>
</dbReference>
<feature type="binding site" evidence="7">
    <location>
        <position position="281"/>
    </location>
    <ligand>
        <name>Mn(2+)</name>
        <dbReference type="ChEBI" id="CHEBI:29035"/>
        <label>1</label>
    </ligand>
</feature>
<evidence type="ECO:0000256" key="6">
    <source>
        <dbReference type="ARBA" id="ARBA00022801"/>
    </source>
</evidence>
<evidence type="ECO:0000313" key="10">
    <source>
        <dbReference type="Proteomes" id="UP000177171"/>
    </source>
</evidence>
<dbReference type="CDD" id="cd00433">
    <property type="entry name" value="Peptidase_M17"/>
    <property type="match status" value="1"/>
</dbReference>
<dbReference type="Gene3D" id="3.40.630.10">
    <property type="entry name" value="Zn peptidases"/>
    <property type="match status" value="1"/>
</dbReference>
<dbReference type="GO" id="GO:0030145">
    <property type="term" value="F:manganese ion binding"/>
    <property type="evidence" value="ECO:0007669"/>
    <property type="project" value="UniProtKB-UniRule"/>
</dbReference>
<evidence type="ECO:0000256" key="4">
    <source>
        <dbReference type="ARBA" id="ARBA00022438"/>
    </source>
</evidence>
<comment type="catalytic activity">
    <reaction evidence="1 7">
        <text>Release of an N-terminal amino acid, Xaa-|-Yaa-, in which Xaa is preferably Leu, but may be other amino acids including Pro although not Arg or Lys, and Yaa may be Pro. Amino acid amides and methyl esters are also readily hydrolyzed, but rates on arylamides are exceedingly low.</text>
        <dbReference type="EC" id="3.4.11.1"/>
    </reaction>
</comment>
<sequence>MKVILSHKPSLTKNKAVLVSFFTPEKKPAHPYLKKLSQTDAAYIAKIMAHDFTTAQEKFREVHLPSNPDQLIVLANLGKTNEWNEKKYILFARKLVTYLKDHRIKSSSVFLNDFKFNPLPIRRITQLFAENVILADFTFNKYKEPPKEGWPEINEIEIIVPVPVSPSIKTGLEEGLIIGEETNNCRILANTPGGEMTPQKLAQAALEIGKKTGIKVDVFDEKKIKELGMGGILGVSKGSDEKPRFIVMKYDSGKPAPLGKKGLPNKVIQPIVFAGKGVTFDTGGLNLKPSEAIYEMHMDMSGGAAVIHAMAAIARMKLPVKIIGLIPAVENMPSGSSYHPGDILKTITGKTIEVLNTDAEGRIILADTLGYAQKLNPKLIVDAATLTGAATVALGQRAIALFSSSGEQGRTTNEKLEKFARDIGMNSGDYVWPLPLWDEYYDDVKGTFGDIANTGKKGQGGAIAGAIFLKQFVGNYPWMHLDIAPTMTTIEGQFLAKGASGTGVRFLVELAKNANKIP</sequence>
<feature type="domain" description="Cytosol aminopeptidase" evidence="8">
    <location>
        <begin position="356"/>
        <end position="363"/>
    </location>
</feature>
<feature type="binding site" evidence="7">
    <location>
        <position position="360"/>
    </location>
    <ligand>
        <name>Mn(2+)</name>
        <dbReference type="ChEBI" id="CHEBI:29035"/>
        <label>2</label>
    </ligand>
</feature>
<comment type="caution">
    <text evidence="9">The sequence shown here is derived from an EMBL/GenBank/DDBJ whole genome shotgun (WGS) entry which is preliminary data.</text>
</comment>
<dbReference type="GO" id="GO:0070006">
    <property type="term" value="F:metalloaminopeptidase activity"/>
    <property type="evidence" value="ECO:0007669"/>
    <property type="project" value="InterPro"/>
</dbReference>
<evidence type="ECO:0000256" key="7">
    <source>
        <dbReference type="HAMAP-Rule" id="MF_00181"/>
    </source>
</evidence>
<dbReference type="PANTHER" id="PTHR11963">
    <property type="entry name" value="LEUCINE AMINOPEPTIDASE-RELATED"/>
    <property type="match status" value="1"/>
</dbReference>
<reference evidence="9 10" key="1">
    <citation type="journal article" date="2016" name="Nat. Commun.">
        <title>Thousands of microbial genomes shed light on interconnected biogeochemical processes in an aquifer system.</title>
        <authorList>
            <person name="Anantharaman K."/>
            <person name="Brown C.T."/>
            <person name="Hug L.A."/>
            <person name="Sharon I."/>
            <person name="Castelle C.J."/>
            <person name="Probst A.J."/>
            <person name="Thomas B.C."/>
            <person name="Singh A."/>
            <person name="Wilkins M.J."/>
            <person name="Karaoz U."/>
            <person name="Brodie E.L."/>
            <person name="Williams K.H."/>
            <person name="Hubbard S.S."/>
            <person name="Banfield J.F."/>
        </authorList>
    </citation>
    <scope>NUCLEOTIDE SEQUENCE [LARGE SCALE GENOMIC DNA]</scope>
</reference>
<dbReference type="Proteomes" id="UP000177171">
    <property type="component" value="Unassembled WGS sequence"/>
</dbReference>
<feature type="active site" evidence="7">
    <location>
        <position position="288"/>
    </location>
</feature>
<dbReference type="Gene3D" id="3.40.220.10">
    <property type="entry name" value="Leucine Aminopeptidase, subunit E, domain 1"/>
    <property type="match status" value="1"/>
</dbReference>
<feature type="active site" evidence="7">
    <location>
        <position position="362"/>
    </location>
</feature>
<protein>
    <recommendedName>
        <fullName evidence="7">Probable cytosol aminopeptidase</fullName>
        <ecNumber evidence="7">3.4.11.1</ecNumber>
    </recommendedName>
    <alternativeName>
        <fullName evidence="7">Leucine aminopeptidase</fullName>
        <shortName evidence="7">LAP</shortName>
        <ecNumber evidence="7">3.4.11.10</ecNumber>
    </alternativeName>
    <alternativeName>
        <fullName evidence="7">Leucyl aminopeptidase</fullName>
    </alternativeName>
</protein>
<comment type="function">
    <text evidence="7">Presumably involved in the processing and regular turnover of intracellular proteins. Catalyzes the removal of unsubstituted N-terminal amino acids from various peptides.</text>
</comment>
<dbReference type="InterPro" id="IPR043472">
    <property type="entry name" value="Macro_dom-like"/>
</dbReference>
<comment type="cofactor">
    <cofactor evidence="7">
        <name>Mn(2+)</name>
        <dbReference type="ChEBI" id="CHEBI:29035"/>
    </cofactor>
    <text evidence="7">Binds 2 manganese ions per subunit.</text>
</comment>
<dbReference type="PROSITE" id="PS00631">
    <property type="entry name" value="CYTOSOL_AP"/>
    <property type="match status" value="1"/>
</dbReference>
<keyword evidence="6 7" id="KW-0378">Hydrolase</keyword>
<keyword evidence="7" id="KW-0479">Metal-binding</keyword>
<organism evidence="9 10">
    <name type="scientific">Candidatus Sungbacteria bacterium RIFCSPLOWO2_12_FULL_41_11</name>
    <dbReference type="NCBI Taxonomy" id="1802286"/>
    <lineage>
        <taxon>Bacteria</taxon>
        <taxon>Candidatus Sungiibacteriota</taxon>
    </lineage>
</organism>
<dbReference type="SUPFAM" id="SSF52949">
    <property type="entry name" value="Macro domain-like"/>
    <property type="match status" value="1"/>
</dbReference>
<feature type="binding site" evidence="7">
    <location>
        <position position="281"/>
    </location>
    <ligand>
        <name>Mn(2+)</name>
        <dbReference type="ChEBI" id="CHEBI:29035"/>
        <label>2</label>
    </ligand>
</feature>
<dbReference type="Pfam" id="PF02789">
    <property type="entry name" value="Peptidase_M17_N"/>
    <property type="match status" value="1"/>
</dbReference>
<comment type="similarity">
    <text evidence="3 7">Belongs to the peptidase M17 family.</text>
</comment>
<dbReference type="PANTHER" id="PTHR11963:SF23">
    <property type="entry name" value="CYTOSOL AMINOPEPTIDASE"/>
    <property type="match status" value="1"/>
</dbReference>
<feature type="binding site" evidence="7">
    <location>
        <position position="360"/>
    </location>
    <ligand>
        <name>Mn(2+)</name>
        <dbReference type="ChEBI" id="CHEBI:29035"/>
        <label>1</label>
    </ligand>
</feature>
<proteinExistence type="inferred from homology"/>
<comment type="catalytic activity">
    <reaction evidence="2 7">
        <text>Release of an N-terminal amino acid, preferentially leucine, but not glutamic or aspartic acids.</text>
        <dbReference type="EC" id="3.4.11.10"/>
    </reaction>
</comment>
<keyword evidence="4 7" id="KW-0031">Aminopeptidase</keyword>
<dbReference type="EC" id="3.4.11.1" evidence="7"/>
<dbReference type="PRINTS" id="PR00481">
    <property type="entry name" value="LAMNOPPTDASE"/>
</dbReference>
<keyword evidence="5 7" id="KW-0645">Protease</keyword>
<feature type="binding site" evidence="7">
    <location>
        <position position="276"/>
    </location>
    <ligand>
        <name>Mn(2+)</name>
        <dbReference type="ChEBI" id="CHEBI:29035"/>
        <label>2</label>
    </ligand>
</feature>
<dbReference type="GO" id="GO:0005737">
    <property type="term" value="C:cytoplasm"/>
    <property type="evidence" value="ECO:0007669"/>
    <property type="project" value="UniProtKB-SubCell"/>
</dbReference>
<evidence type="ECO:0000256" key="1">
    <source>
        <dbReference type="ARBA" id="ARBA00000135"/>
    </source>
</evidence>
<dbReference type="EC" id="3.4.11.10" evidence="7"/>
<feature type="binding site" evidence="7">
    <location>
        <position position="358"/>
    </location>
    <ligand>
        <name>Mn(2+)</name>
        <dbReference type="ChEBI" id="CHEBI:29035"/>
        <label>1</label>
    </ligand>
</feature>
<feature type="binding site" evidence="7">
    <location>
        <position position="299"/>
    </location>
    <ligand>
        <name>Mn(2+)</name>
        <dbReference type="ChEBI" id="CHEBI:29035"/>
        <label>2</label>
    </ligand>
</feature>